<reference evidence="2" key="1">
    <citation type="journal article" date="2014" name="Proc. Natl. Acad. Sci. U.S.A.">
        <title>Extensive sampling of basidiomycete genomes demonstrates inadequacy of the white-rot/brown-rot paradigm for wood decay fungi.</title>
        <authorList>
            <person name="Riley R."/>
            <person name="Salamov A.A."/>
            <person name="Brown D.W."/>
            <person name="Nagy L.G."/>
            <person name="Floudas D."/>
            <person name="Held B.W."/>
            <person name="Levasseur A."/>
            <person name="Lombard V."/>
            <person name="Morin E."/>
            <person name="Otillar R."/>
            <person name="Lindquist E.A."/>
            <person name="Sun H."/>
            <person name="LaButti K.M."/>
            <person name="Schmutz J."/>
            <person name="Jabbour D."/>
            <person name="Luo H."/>
            <person name="Baker S.E."/>
            <person name="Pisabarro A.G."/>
            <person name="Walton J.D."/>
            <person name="Blanchette R.A."/>
            <person name="Henrissat B."/>
            <person name="Martin F."/>
            <person name="Cullen D."/>
            <person name="Hibbett D.S."/>
            <person name="Grigoriev I.V."/>
        </authorList>
    </citation>
    <scope>NUCLEOTIDE SEQUENCE [LARGE SCALE GENOMIC DNA]</scope>
    <source>
        <strain evidence="2">FD-172 SS1</strain>
    </source>
</reference>
<proteinExistence type="predicted"/>
<keyword evidence="2" id="KW-1185">Reference proteome</keyword>
<name>A0A067MS81_BOTB1</name>
<evidence type="ECO:0000313" key="2">
    <source>
        <dbReference type="Proteomes" id="UP000027195"/>
    </source>
</evidence>
<feature type="non-terminal residue" evidence="1">
    <location>
        <position position="1"/>
    </location>
</feature>
<dbReference type="OrthoDB" id="2418900at2759"/>
<dbReference type="InterPro" id="IPR041078">
    <property type="entry name" value="Plavaka"/>
</dbReference>
<evidence type="ECO:0000313" key="1">
    <source>
        <dbReference type="EMBL" id="KDQ14416.1"/>
    </source>
</evidence>
<dbReference type="HOGENOM" id="CLU_006344_4_2_1"/>
<dbReference type="EMBL" id="KL198037">
    <property type="protein sequence ID" value="KDQ14416.1"/>
    <property type="molecule type" value="Genomic_DNA"/>
</dbReference>
<accession>A0A067MS81</accession>
<gene>
    <name evidence="1" type="ORF">BOTBODRAFT_109889</name>
</gene>
<dbReference type="Proteomes" id="UP000027195">
    <property type="component" value="Unassembled WGS sequence"/>
</dbReference>
<protein>
    <submittedName>
        <fullName evidence="1">Uncharacterized protein</fullName>
    </submittedName>
</protein>
<dbReference type="InParanoid" id="A0A067MS81"/>
<dbReference type="Pfam" id="PF18759">
    <property type="entry name" value="Plavaka"/>
    <property type="match status" value="1"/>
</dbReference>
<dbReference type="AlphaFoldDB" id="A0A067MS81"/>
<sequence length="712" mass="79677">NPAFDGHTAYAPLRQFLDEMMSSRVYSKMHTADWWWEIQKRLPRGATVVPVIIASDQTQLSNFSGNKSAWPVYLTIGNIAKSVRRKPSNHATILLGYLPVLDLRIFSEKLQSSKGADLFHLCMQMITAPLVKAGKEGLIAVCPDGLKRKIYPILAAYIANHPEQCLVTCTKQNRCPKCKAAASELGDHPRSEDKPEPRLQAAALTILCAHCEGRADAGEQFDAEGFHPIYPPFWAQLPHADIFSCIAPDLLHQVHKGVFKNHLLEWCESIVGKSEMDHRFRAMSRHPTLRHFTDGISGLKQWTGTEAKEIEKVFIGVVAGALPGKLMLAMQALMDFIAIAQFLEHTSTTLTTMDEKLTTFHKHKATFIAAGGRKLSHFNIPKLHSLEHYTEFIRLFGALDGFNSEAPERLHIDCAKKAYRASNRKGYVSQMTQWLSRQEALHMFRSYLAWTSNQKSKPKAPPSSLTAAPSSLTMAPTLLTAAANPSLHISKFVLAKSPPFRQLSPATISRAFGARKLISALAEYLDTNFPLHRRRPTVYDLFQAYKQVKILVHPVCRLSAPFWDKIQATPPSSSCVRGTKSQIGRFGTVLVRYSCPSIFIRSKGYRTAQVRLIFNLPSTIAPKGHDTPLAYIEWFTAFKSPDPTNGMFKVSRSLDDKGARVAAVVPLSLIHRSCQLIPKWGKVMDVNNADIEKCTNFHVNDFLDLHLYKSVK</sequence>
<organism evidence="1 2">
    <name type="scientific">Botryobasidium botryosum (strain FD-172 SS1)</name>
    <dbReference type="NCBI Taxonomy" id="930990"/>
    <lineage>
        <taxon>Eukaryota</taxon>
        <taxon>Fungi</taxon>
        <taxon>Dikarya</taxon>
        <taxon>Basidiomycota</taxon>
        <taxon>Agaricomycotina</taxon>
        <taxon>Agaricomycetes</taxon>
        <taxon>Cantharellales</taxon>
        <taxon>Botryobasidiaceae</taxon>
        <taxon>Botryobasidium</taxon>
    </lineage>
</organism>